<dbReference type="Proteomes" id="UP000199700">
    <property type="component" value="Chromosome"/>
</dbReference>
<proteinExistence type="predicted"/>
<dbReference type="OrthoDB" id="9958858at2"/>
<accession>A0A1H1S7M7</accession>
<sequence>MGLGLLGLLVLLLGAEGFVALAGFVLFGLFSFVFPIMIVKRHGQDHRLELTPDGFELIRCDKDSEVTVDLAKWANVSRVSTAKFGNQPESPDFPVVDVFSSAGAGNGPSLFNRDPHGASIVLNQPLEVGRWELYELLVAAHQRFRPQNSATDDRH</sequence>
<keyword evidence="3" id="KW-1185">Reference proteome</keyword>
<gene>
    <name evidence="2" type="ORF">SAMN04489751_2018</name>
</gene>
<evidence type="ECO:0000256" key="1">
    <source>
        <dbReference type="SAM" id="Phobius"/>
    </source>
</evidence>
<dbReference type="RefSeq" id="WP_092105288.1">
    <property type="nucleotide sequence ID" value="NZ_LT629739.1"/>
</dbReference>
<dbReference type="AlphaFoldDB" id="A0A1H1S7M7"/>
<feature type="transmembrane region" description="Helical" evidence="1">
    <location>
        <begin position="6"/>
        <end position="39"/>
    </location>
</feature>
<protein>
    <submittedName>
        <fullName evidence="2">Uncharacterized protein</fullName>
    </submittedName>
</protein>
<dbReference type="EMBL" id="LT629739">
    <property type="protein sequence ID" value="SDS43967.1"/>
    <property type="molecule type" value="Genomic_DNA"/>
</dbReference>
<reference evidence="2" key="1">
    <citation type="submission" date="2016-10" db="EMBL/GenBank/DDBJ databases">
        <authorList>
            <person name="Varghese N."/>
            <person name="Submissions S."/>
        </authorList>
    </citation>
    <scope>NUCLEOTIDE SEQUENCE [LARGE SCALE GENOMIC DNA]</scope>
    <source>
        <strain evidence="2">DSM 22082</strain>
    </source>
</reference>
<keyword evidence="1" id="KW-0472">Membrane</keyword>
<name>A0A1H1S7M7_BRESA</name>
<evidence type="ECO:0000313" key="2">
    <source>
        <dbReference type="EMBL" id="SDS43967.1"/>
    </source>
</evidence>
<evidence type="ECO:0000313" key="3">
    <source>
        <dbReference type="Proteomes" id="UP000199700"/>
    </source>
</evidence>
<keyword evidence="1" id="KW-1133">Transmembrane helix</keyword>
<organism evidence="2 3">
    <name type="scientific">Brevibacterium sandarakinum</name>
    <dbReference type="NCBI Taxonomy" id="629680"/>
    <lineage>
        <taxon>Bacteria</taxon>
        <taxon>Bacillati</taxon>
        <taxon>Actinomycetota</taxon>
        <taxon>Actinomycetes</taxon>
        <taxon>Micrococcales</taxon>
        <taxon>Brevibacteriaceae</taxon>
        <taxon>Brevibacterium</taxon>
    </lineage>
</organism>
<keyword evidence="1" id="KW-0812">Transmembrane</keyword>